<dbReference type="SMART" id="SM01022">
    <property type="entry name" value="ASCH"/>
    <property type="match status" value="1"/>
</dbReference>
<name>A0A060M6L3_9BACI</name>
<dbReference type="Pfam" id="PF04266">
    <property type="entry name" value="ASCH"/>
    <property type="match status" value="1"/>
</dbReference>
<gene>
    <name evidence="2" type="ORF">BleG1_3661</name>
</gene>
<dbReference type="SUPFAM" id="SSF88697">
    <property type="entry name" value="PUA domain-like"/>
    <property type="match status" value="1"/>
</dbReference>
<feature type="domain" description="ASCH" evidence="1">
    <location>
        <begin position="29"/>
        <end position="153"/>
    </location>
</feature>
<dbReference type="Gene3D" id="3.10.400.10">
    <property type="entry name" value="Sulfate adenylyltransferase"/>
    <property type="match status" value="1"/>
</dbReference>
<proteinExistence type="predicted"/>
<reference evidence="2 3" key="1">
    <citation type="journal article" date="2014" name="Gene">
        <title>A comparative genomic analysis of the alkalitolerant soil bacterium Bacillus lehensis G1.</title>
        <authorList>
            <person name="Noor Y.M."/>
            <person name="Samsulrizal N.H."/>
            <person name="Jema'on N.A."/>
            <person name="Low K.O."/>
            <person name="Ramli A.N."/>
            <person name="Alias N.I."/>
            <person name="Damis S.I."/>
            <person name="Fuzi S.F."/>
            <person name="Isa M.N."/>
            <person name="Murad A.M."/>
            <person name="Raih M.F."/>
            <person name="Bakar F.D."/>
            <person name="Najimudin N."/>
            <person name="Mahadi N.M."/>
            <person name="Illias R.M."/>
        </authorList>
    </citation>
    <scope>NUCLEOTIDE SEQUENCE [LARGE SCALE GENOMIC DNA]</scope>
    <source>
        <strain evidence="2 3">G1</strain>
    </source>
</reference>
<evidence type="ECO:0000313" key="2">
    <source>
        <dbReference type="EMBL" id="AIC96208.1"/>
    </source>
</evidence>
<accession>A0A060M6L3</accession>
<protein>
    <recommendedName>
        <fullName evidence="1">ASCH domain-containing protein</fullName>
    </recommendedName>
</protein>
<dbReference type="HOGENOM" id="CLU_102450_0_0_9"/>
<dbReference type="PIRSF" id="PIRSF021320">
    <property type="entry name" value="DUF984"/>
    <property type="match status" value="1"/>
</dbReference>
<dbReference type="PANTHER" id="PTHR39203">
    <property type="entry name" value="CYTOPLASMIC PROTEIN-RELATED"/>
    <property type="match status" value="1"/>
</dbReference>
<dbReference type="RefSeq" id="WP_038483926.1">
    <property type="nucleotide sequence ID" value="NZ_CP003923.1"/>
</dbReference>
<dbReference type="InterPro" id="IPR015947">
    <property type="entry name" value="PUA-like_sf"/>
</dbReference>
<dbReference type="InterPro" id="IPR007374">
    <property type="entry name" value="ASCH_domain"/>
</dbReference>
<dbReference type="Proteomes" id="UP000027142">
    <property type="component" value="Chromosome"/>
</dbReference>
<evidence type="ECO:0000259" key="1">
    <source>
        <dbReference type="SMART" id="SM01022"/>
    </source>
</evidence>
<dbReference type="CDD" id="cd06553">
    <property type="entry name" value="ASCH_Ef3133_like"/>
    <property type="match status" value="1"/>
</dbReference>
<sequence>MTEHSSIQEMWNAFTSQHPQFSQSTYTAWAFGDGTKEMADDLCKLVLKGKKQGTSSYYDAYEKENEPLPVKGQWNIILDGNGVAQAIMQTIKVDILPYNEMTEKHAYAEGEGDQTLAYWKEVHEPFFSTLAPTLGLTFQENDLVVYEWLQLVYKNEAKEVSV</sequence>
<dbReference type="EMBL" id="CP003923">
    <property type="protein sequence ID" value="AIC96208.1"/>
    <property type="molecule type" value="Genomic_DNA"/>
</dbReference>
<dbReference type="AlphaFoldDB" id="A0A060M6L3"/>
<dbReference type="PANTHER" id="PTHR39203:SF1">
    <property type="entry name" value="CYTOPLASMIC PROTEIN"/>
    <property type="match status" value="1"/>
</dbReference>
<organism evidence="2 3">
    <name type="scientific">Shouchella lehensis G1</name>
    <dbReference type="NCBI Taxonomy" id="1246626"/>
    <lineage>
        <taxon>Bacteria</taxon>
        <taxon>Bacillati</taxon>
        <taxon>Bacillota</taxon>
        <taxon>Bacilli</taxon>
        <taxon>Bacillales</taxon>
        <taxon>Bacillaceae</taxon>
        <taxon>Shouchella</taxon>
    </lineage>
</organism>
<keyword evidence="3" id="KW-1185">Reference proteome</keyword>
<dbReference type="InterPro" id="IPR009326">
    <property type="entry name" value="DUF984"/>
</dbReference>
<dbReference type="PATRIC" id="fig|1246626.3.peg.3653"/>
<dbReference type="KEGG" id="ble:BleG1_3661"/>
<evidence type="ECO:0000313" key="3">
    <source>
        <dbReference type="Proteomes" id="UP000027142"/>
    </source>
</evidence>
<dbReference type="eggNOG" id="COG4405">
    <property type="taxonomic scope" value="Bacteria"/>
</dbReference>
<dbReference type="STRING" id="1246626.BleG1_3661"/>